<dbReference type="InterPro" id="IPR003599">
    <property type="entry name" value="Ig_sub"/>
</dbReference>
<evidence type="ECO:0000256" key="5">
    <source>
        <dbReference type="ARBA" id="ARBA00023136"/>
    </source>
</evidence>
<dbReference type="PANTHER" id="PTHR19339">
    <property type="entry name" value="T CELL RECEPTOR ALPHA VARIABLE 39"/>
    <property type="match status" value="1"/>
</dbReference>
<sequence length="190" mass="21602">MDIVSLQVGLFWSHCCVATQQLEQSPQFLSIQEGQDFTAHCSSSTTFPQFYWYRQVPREGPVILVTLVKSGEVKEQKRMTAKFGEARKNSSLFITRAQPGDAGTYFCAGTHCSCGLGYLPQNPAAADSYHMALINLCFLLTSYGHEQRWHPNPSLPHGPIFFSASLENMVHKHLFFYKMRLCMWPPFKNQ</sequence>
<feature type="domain" description="Ig-like" evidence="10">
    <location>
        <begin position="20"/>
        <end position="111"/>
    </location>
</feature>
<keyword evidence="9" id="KW-1279">T cell receptor</keyword>
<keyword evidence="7" id="KW-0325">Glycoprotein</keyword>
<proteinExistence type="predicted"/>
<evidence type="ECO:0000256" key="7">
    <source>
        <dbReference type="ARBA" id="ARBA00023180"/>
    </source>
</evidence>
<accession>A0A8C6N3H7</accession>
<dbReference type="Pfam" id="PF07686">
    <property type="entry name" value="V-set"/>
    <property type="match status" value="1"/>
</dbReference>
<dbReference type="GO" id="GO:0042101">
    <property type="term" value="C:T cell receptor complex"/>
    <property type="evidence" value="ECO:0007669"/>
    <property type="project" value="UniProtKB-KW"/>
</dbReference>
<comment type="subcellular location">
    <subcellularLocation>
        <location evidence="1">Cell membrane</location>
    </subcellularLocation>
</comment>
<reference evidence="11" key="2">
    <citation type="submission" date="2025-09" db="UniProtKB">
        <authorList>
            <consortium name="Ensembl"/>
        </authorList>
    </citation>
    <scope>IDENTIFICATION</scope>
</reference>
<keyword evidence="5" id="KW-0472">Membrane</keyword>
<evidence type="ECO:0000256" key="6">
    <source>
        <dbReference type="ARBA" id="ARBA00023157"/>
    </source>
</evidence>
<organism evidence="11 12">
    <name type="scientific">Mus spicilegus</name>
    <name type="common">Mound-building mouse</name>
    <dbReference type="NCBI Taxonomy" id="10103"/>
    <lineage>
        <taxon>Eukaryota</taxon>
        <taxon>Metazoa</taxon>
        <taxon>Chordata</taxon>
        <taxon>Craniata</taxon>
        <taxon>Vertebrata</taxon>
        <taxon>Euteleostomi</taxon>
        <taxon>Mammalia</taxon>
        <taxon>Eutheria</taxon>
        <taxon>Euarchontoglires</taxon>
        <taxon>Glires</taxon>
        <taxon>Rodentia</taxon>
        <taxon>Myomorpha</taxon>
        <taxon>Muroidea</taxon>
        <taxon>Muridae</taxon>
        <taxon>Murinae</taxon>
        <taxon>Mus</taxon>
        <taxon>Mus</taxon>
    </lineage>
</organism>
<dbReference type="InterPro" id="IPR013106">
    <property type="entry name" value="Ig_V-set"/>
</dbReference>
<keyword evidence="9" id="KW-0391">Immunity</keyword>
<dbReference type="InterPro" id="IPR036179">
    <property type="entry name" value="Ig-like_dom_sf"/>
</dbReference>
<comment type="subunit">
    <text evidence="8">Alpha-beta TR is a heterodimer composed of an alpha and beta chain; disulfide-linked. The alpha-beta TR is associated with the transmembrane signaling CD3 coreceptor proteins to form the TR-CD3 (TcR or TCR). The assembly of alpha-beta TR heterodimers with CD3 occurs in the endoplasmic reticulum where a single alpha-beta TR heterodimer associates with one CD3D-CD3E heterodimer, one CD3G-CD3E heterodimer and one CD247 homodimer forming a stable octameric structure. CD3D-CD3E and CD3G-CD3E heterodimers preferentially associate with TR alpha and TR beta chains, respectively. The association of the CD247 homodimer is the last step of TcR assembly in the endoplasmic reticulum and is required for transport to the cell surface.</text>
</comment>
<dbReference type="InterPro" id="IPR013783">
    <property type="entry name" value="Ig-like_fold"/>
</dbReference>
<evidence type="ECO:0000256" key="2">
    <source>
        <dbReference type="ARBA" id="ARBA00022475"/>
    </source>
</evidence>
<evidence type="ECO:0000259" key="10">
    <source>
        <dbReference type="PROSITE" id="PS50835"/>
    </source>
</evidence>
<dbReference type="Ensembl" id="ENSMSIT00000041227.1">
    <property type="protein sequence ID" value="ENSMSIP00000032681.1"/>
    <property type="gene ID" value="ENSMSIG00000027374.1"/>
</dbReference>
<evidence type="ECO:0000256" key="8">
    <source>
        <dbReference type="ARBA" id="ARBA00038651"/>
    </source>
</evidence>
<evidence type="ECO:0000256" key="9">
    <source>
        <dbReference type="ARBA" id="ARBA00043266"/>
    </source>
</evidence>
<dbReference type="Proteomes" id="UP000694415">
    <property type="component" value="Unplaced"/>
</dbReference>
<dbReference type="InterPro" id="IPR051896">
    <property type="entry name" value="TCR_alpha_variable"/>
</dbReference>
<keyword evidence="12" id="KW-1185">Reference proteome</keyword>
<evidence type="ECO:0000256" key="4">
    <source>
        <dbReference type="ARBA" id="ARBA00023130"/>
    </source>
</evidence>
<evidence type="ECO:0000313" key="11">
    <source>
        <dbReference type="Ensembl" id="ENSMSIP00000032681.1"/>
    </source>
</evidence>
<dbReference type="Gene3D" id="2.60.40.10">
    <property type="entry name" value="Immunoglobulins"/>
    <property type="match status" value="1"/>
</dbReference>
<reference evidence="11" key="1">
    <citation type="submission" date="2025-08" db="UniProtKB">
        <authorList>
            <consortium name="Ensembl"/>
        </authorList>
    </citation>
    <scope>IDENTIFICATION</scope>
</reference>
<keyword evidence="4" id="KW-1064">Adaptive immunity</keyword>
<evidence type="ECO:0000256" key="1">
    <source>
        <dbReference type="ARBA" id="ARBA00004236"/>
    </source>
</evidence>
<dbReference type="GO" id="GO:0002250">
    <property type="term" value="P:adaptive immune response"/>
    <property type="evidence" value="ECO:0007669"/>
    <property type="project" value="UniProtKB-KW"/>
</dbReference>
<dbReference type="SMART" id="SM00409">
    <property type="entry name" value="IG"/>
    <property type="match status" value="1"/>
</dbReference>
<keyword evidence="3" id="KW-0732">Signal</keyword>
<dbReference type="PROSITE" id="PS50835">
    <property type="entry name" value="IG_LIKE"/>
    <property type="match status" value="1"/>
</dbReference>
<protein>
    <recommendedName>
        <fullName evidence="10">Ig-like domain-containing protein</fullName>
    </recommendedName>
</protein>
<dbReference type="GeneTree" id="ENSGT00940000153130"/>
<dbReference type="AlphaFoldDB" id="A0A8C6N3H7"/>
<dbReference type="SUPFAM" id="SSF48726">
    <property type="entry name" value="Immunoglobulin"/>
    <property type="match status" value="1"/>
</dbReference>
<name>A0A8C6N3H7_MUSSI</name>
<keyword evidence="2" id="KW-1003">Cell membrane</keyword>
<dbReference type="PANTHER" id="PTHR19339:SF2">
    <property type="entry name" value="T CELL RECEPTOR ALPHA VARIABLE 22"/>
    <property type="match status" value="1"/>
</dbReference>
<evidence type="ECO:0000256" key="3">
    <source>
        <dbReference type="ARBA" id="ARBA00022729"/>
    </source>
</evidence>
<evidence type="ECO:0000313" key="12">
    <source>
        <dbReference type="Proteomes" id="UP000694415"/>
    </source>
</evidence>
<keyword evidence="6" id="KW-1015">Disulfide bond</keyword>
<dbReference type="InterPro" id="IPR007110">
    <property type="entry name" value="Ig-like_dom"/>
</dbReference>